<evidence type="ECO:0000313" key="3">
    <source>
        <dbReference type="EMBL" id="MFF5918502.1"/>
    </source>
</evidence>
<gene>
    <name evidence="3" type="ORF">ACFY8C_09165</name>
</gene>
<dbReference type="EMBL" id="JBIBDZ010000002">
    <property type="protein sequence ID" value="MFF5918502.1"/>
    <property type="molecule type" value="Genomic_DNA"/>
</dbReference>
<dbReference type="RefSeq" id="WP_030320835.1">
    <property type="nucleotide sequence ID" value="NZ_JBIBDZ010000002.1"/>
</dbReference>
<reference evidence="3 4" key="1">
    <citation type="submission" date="2024-10" db="EMBL/GenBank/DDBJ databases">
        <title>The Natural Products Discovery Center: Release of the First 8490 Sequenced Strains for Exploring Actinobacteria Biosynthetic Diversity.</title>
        <authorList>
            <person name="Kalkreuter E."/>
            <person name="Kautsar S.A."/>
            <person name="Yang D."/>
            <person name="Bader C.D."/>
            <person name="Teijaro C.N."/>
            <person name="Fluegel L."/>
            <person name="Davis C.M."/>
            <person name="Simpson J.R."/>
            <person name="Lauterbach L."/>
            <person name="Steele A.D."/>
            <person name="Gui C."/>
            <person name="Meng S."/>
            <person name="Li G."/>
            <person name="Viehrig K."/>
            <person name="Ye F."/>
            <person name="Su P."/>
            <person name="Kiefer A.F."/>
            <person name="Nichols A."/>
            <person name="Cepeda A.J."/>
            <person name="Yan W."/>
            <person name="Fan B."/>
            <person name="Jiang Y."/>
            <person name="Adhikari A."/>
            <person name="Zheng C.-J."/>
            <person name="Schuster L."/>
            <person name="Cowan T.M."/>
            <person name="Smanski M.J."/>
            <person name="Chevrette M.G."/>
            <person name="De Carvalho L.P.S."/>
            <person name="Shen B."/>
        </authorList>
    </citation>
    <scope>NUCLEOTIDE SEQUENCE [LARGE SCALE GENOMIC DNA]</scope>
    <source>
        <strain evidence="3 4">NPDC012605</strain>
    </source>
</reference>
<keyword evidence="2" id="KW-0732">Signal</keyword>
<feature type="chain" id="PRO_5045144556" description="Lipoprotein" evidence="2">
    <location>
        <begin position="19"/>
        <end position="201"/>
    </location>
</feature>
<evidence type="ECO:0008006" key="5">
    <source>
        <dbReference type="Google" id="ProtNLM"/>
    </source>
</evidence>
<comment type="caution">
    <text evidence="3">The sequence shown here is derived from an EMBL/GenBank/DDBJ whole genome shotgun (WGS) entry which is preliminary data.</text>
</comment>
<dbReference type="Proteomes" id="UP001602370">
    <property type="component" value="Unassembled WGS sequence"/>
</dbReference>
<evidence type="ECO:0000313" key="4">
    <source>
        <dbReference type="Proteomes" id="UP001602370"/>
    </source>
</evidence>
<proteinExistence type="predicted"/>
<accession>A0ABW6XLZ3</accession>
<name>A0ABW6XLZ3_9ACTN</name>
<sequence length="201" mass="21045">MRTGPRLTLLALLPVALAVTGCGTETPGGRPAPGPAELDARARWAQTDTDHVYVTEAEGFEASRMASGVIGDDGFQVMYLRKDGVRLTVSAERRPFTEKECAAADTAGPDGCVRDGDRWYLRSSGQHAYVRAENGLRVEVAAPLAVDRAVLRGAAERTHRADAAELDAVLPERTGGGQPVERGDLPPVGDGAPDNSVGAGG</sequence>
<keyword evidence="4" id="KW-1185">Reference proteome</keyword>
<dbReference type="PROSITE" id="PS51257">
    <property type="entry name" value="PROKAR_LIPOPROTEIN"/>
    <property type="match status" value="1"/>
</dbReference>
<organism evidence="3 4">
    <name type="scientific">Streptomyces flavochromogenes</name>
    <dbReference type="NCBI Taxonomy" id="68199"/>
    <lineage>
        <taxon>Bacteria</taxon>
        <taxon>Bacillati</taxon>
        <taxon>Actinomycetota</taxon>
        <taxon>Actinomycetes</taxon>
        <taxon>Kitasatosporales</taxon>
        <taxon>Streptomycetaceae</taxon>
        <taxon>Streptomyces</taxon>
    </lineage>
</organism>
<evidence type="ECO:0000256" key="1">
    <source>
        <dbReference type="SAM" id="MobiDB-lite"/>
    </source>
</evidence>
<protein>
    <recommendedName>
        <fullName evidence="5">Lipoprotein</fullName>
    </recommendedName>
</protein>
<evidence type="ECO:0000256" key="2">
    <source>
        <dbReference type="SAM" id="SignalP"/>
    </source>
</evidence>
<feature type="signal peptide" evidence="2">
    <location>
        <begin position="1"/>
        <end position="18"/>
    </location>
</feature>
<feature type="region of interest" description="Disordered" evidence="1">
    <location>
        <begin position="162"/>
        <end position="201"/>
    </location>
</feature>